<sequence>MKHVLHRLGSRIVKLVCSTTRALGWCLRSSCRSMKSLNCTLAKVTRNPYAAVKWPLRKCQGRTSPSNSNSEMELDVHFANMLRRPTSSRPQTRAGRRAASERSLSVVVSTSQLLKECVSDRTADRQSEPTRRRSSGSVVVSTSQLLEVGQGS</sequence>
<protein>
    <submittedName>
        <fullName evidence="2">Uncharacterized protein</fullName>
    </submittedName>
</protein>
<feature type="region of interest" description="Disordered" evidence="1">
    <location>
        <begin position="83"/>
        <end position="103"/>
    </location>
</feature>
<dbReference type="Proteomes" id="UP001374579">
    <property type="component" value="Unassembled WGS sequence"/>
</dbReference>
<name>A0AAN9AYA5_9CAEN</name>
<dbReference type="EMBL" id="JBAMIC010000018">
    <property type="protein sequence ID" value="KAK7095443.1"/>
    <property type="molecule type" value="Genomic_DNA"/>
</dbReference>
<evidence type="ECO:0000256" key="1">
    <source>
        <dbReference type="SAM" id="MobiDB-lite"/>
    </source>
</evidence>
<dbReference type="AlphaFoldDB" id="A0AAN9AYA5"/>
<feature type="region of interest" description="Disordered" evidence="1">
    <location>
        <begin position="118"/>
        <end position="152"/>
    </location>
</feature>
<comment type="caution">
    <text evidence="2">The sequence shown here is derived from an EMBL/GenBank/DDBJ whole genome shotgun (WGS) entry which is preliminary data.</text>
</comment>
<proteinExistence type="predicted"/>
<gene>
    <name evidence="2" type="ORF">V1264_006846</name>
</gene>
<reference evidence="2 3" key="1">
    <citation type="submission" date="2024-02" db="EMBL/GenBank/DDBJ databases">
        <title>Chromosome-scale genome assembly of the rough periwinkle Littorina saxatilis.</title>
        <authorList>
            <person name="De Jode A."/>
            <person name="Faria R."/>
            <person name="Formenti G."/>
            <person name="Sims Y."/>
            <person name="Smith T.P."/>
            <person name="Tracey A."/>
            <person name="Wood J.M.D."/>
            <person name="Zagrodzka Z.B."/>
            <person name="Johannesson K."/>
            <person name="Butlin R.K."/>
            <person name="Leder E.H."/>
        </authorList>
    </citation>
    <scope>NUCLEOTIDE SEQUENCE [LARGE SCALE GENOMIC DNA]</scope>
    <source>
        <strain evidence="2">Snail1</strain>
        <tissue evidence="2">Muscle</tissue>
    </source>
</reference>
<accession>A0AAN9AYA5</accession>
<keyword evidence="3" id="KW-1185">Reference proteome</keyword>
<evidence type="ECO:0000313" key="2">
    <source>
        <dbReference type="EMBL" id="KAK7095443.1"/>
    </source>
</evidence>
<evidence type="ECO:0000313" key="3">
    <source>
        <dbReference type="Proteomes" id="UP001374579"/>
    </source>
</evidence>
<organism evidence="2 3">
    <name type="scientific">Littorina saxatilis</name>
    <dbReference type="NCBI Taxonomy" id="31220"/>
    <lineage>
        <taxon>Eukaryota</taxon>
        <taxon>Metazoa</taxon>
        <taxon>Spiralia</taxon>
        <taxon>Lophotrochozoa</taxon>
        <taxon>Mollusca</taxon>
        <taxon>Gastropoda</taxon>
        <taxon>Caenogastropoda</taxon>
        <taxon>Littorinimorpha</taxon>
        <taxon>Littorinoidea</taxon>
        <taxon>Littorinidae</taxon>
        <taxon>Littorina</taxon>
    </lineage>
</organism>
<feature type="compositionally biased region" description="Basic and acidic residues" evidence="1">
    <location>
        <begin position="118"/>
        <end position="131"/>
    </location>
</feature>